<organism evidence="2 3">
    <name type="scientific">Puccinia coronata f. sp. avenae</name>
    <dbReference type="NCBI Taxonomy" id="200324"/>
    <lineage>
        <taxon>Eukaryota</taxon>
        <taxon>Fungi</taxon>
        <taxon>Dikarya</taxon>
        <taxon>Basidiomycota</taxon>
        <taxon>Pucciniomycotina</taxon>
        <taxon>Pucciniomycetes</taxon>
        <taxon>Pucciniales</taxon>
        <taxon>Pucciniaceae</taxon>
        <taxon>Puccinia</taxon>
    </lineage>
</organism>
<dbReference type="EMBL" id="PGCJ01000095">
    <property type="protein sequence ID" value="PLW49535.1"/>
    <property type="molecule type" value="Genomic_DNA"/>
</dbReference>
<protein>
    <submittedName>
        <fullName evidence="2">Uncharacterized protein</fullName>
    </submittedName>
</protein>
<dbReference type="EMBL" id="PGCI01000590">
    <property type="protein sequence ID" value="PLW24889.1"/>
    <property type="molecule type" value="Genomic_DNA"/>
</dbReference>
<dbReference type="AlphaFoldDB" id="A0A2N5VHT0"/>
<evidence type="ECO:0000313" key="4">
    <source>
        <dbReference type="Proteomes" id="UP000235392"/>
    </source>
</evidence>
<reference evidence="3 4" key="1">
    <citation type="submission" date="2017-11" db="EMBL/GenBank/DDBJ databases">
        <title>De novo assembly and phasing of dikaryotic genomes from two isolates of Puccinia coronata f. sp. avenae, the causal agent of oat crown rust.</title>
        <authorList>
            <person name="Miller M.E."/>
            <person name="Zhang Y."/>
            <person name="Omidvar V."/>
            <person name="Sperschneider J."/>
            <person name="Schwessinger B."/>
            <person name="Raley C."/>
            <person name="Palmer J.M."/>
            <person name="Garnica D."/>
            <person name="Upadhyaya N."/>
            <person name="Rathjen J."/>
            <person name="Taylor J.M."/>
            <person name="Park R.F."/>
            <person name="Dodds P.N."/>
            <person name="Hirsch C.D."/>
            <person name="Kianian S.F."/>
            <person name="Figueroa M."/>
        </authorList>
    </citation>
    <scope>NUCLEOTIDE SEQUENCE [LARGE SCALE GENOMIC DNA]</scope>
    <source>
        <strain evidence="2">12NC29</strain>
        <strain evidence="1">12SD80</strain>
    </source>
</reference>
<keyword evidence="3" id="KW-1185">Reference proteome</keyword>
<evidence type="ECO:0000313" key="1">
    <source>
        <dbReference type="EMBL" id="PLW24889.1"/>
    </source>
</evidence>
<comment type="caution">
    <text evidence="2">The sequence shown here is derived from an EMBL/GenBank/DDBJ whole genome shotgun (WGS) entry which is preliminary data.</text>
</comment>
<proteinExistence type="predicted"/>
<dbReference type="Proteomes" id="UP000235388">
    <property type="component" value="Unassembled WGS sequence"/>
</dbReference>
<gene>
    <name evidence="2" type="ORF">PCANC_08978</name>
    <name evidence="1" type="ORF">PCASD_24981</name>
</gene>
<name>A0A2N5VHT0_9BASI</name>
<dbReference type="Proteomes" id="UP000235392">
    <property type="component" value="Unassembled WGS sequence"/>
</dbReference>
<accession>A0A2N5VHT0</accession>
<evidence type="ECO:0000313" key="3">
    <source>
        <dbReference type="Proteomes" id="UP000235388"/>
    </source>
</evidence>
<sequence length="77" mass="8870">MLAQTACHHLRDPIKISPTYSSNLNSDWIQSRNLNSHSLPMDDTIPEIQLHRARAELEMRPINQIRNNTKVTDCSCK</sequence>
<evidence type="ECO:0000313" key="2">
    <source>
        <dbReference type="EMBL" id="PLW49535.1"/>
    </source>
</evidence>